<protein>
    <submittedName>
        <fullName evidence="3">VWA domain-containing protein</fullName>
    </submittedName>
</protein>
<evidence type="ECO:0000313" key="4">
    <source>
        <dbReference type="Proteomes" id="UP000596427"/>
    </source>
</evidence>
<dbReference type="AlphaFoldDB" id="A0A974PU36"/>
<dbReference type="InterPro" id="IPR002035">
    <property type="entry name" value="VWF_A"/>
</dbReference>
<evidence type="ECO:0000256" key="1">
    <source>
        <dbReference type="SAM" id="Phobius"/>
    </source>
</evidence>
<feature type="transmembrane region" description="Helical" evidence="1">
    <location>
        <begin position="296"/>
        <end position="315"/>
    </location>
</feature>
<gene>
    <name evidence="3" type="ORF">EZH22_24225</name>
</gene>
<evidence type="ECO:0000313" key="3">
    <source>
        <dbReference type="EMBL" id="QRG09823.1"/>
    </source>
</evidence>
<dbReference type="Proteomes" id="UP000596427">
    <property type="component" value="Chromosome"/>
</dbReference>
<dbReference type="KEGG" id="xdi:EZH22_24225"/>
<keyword evidence="1" id="KW-0812">Transmembrane</keyword>
<dbReference type="InterPro" id="IPR036465">
    <property type="entry name" value="vWFA_dom_sf"/>
</dbReference>
<keyword evidence="1" id="KW-0472">Membrane</keyword>
<dbReference type="SMART" id="SM00327">
    <property type="entry name" value="VWA"/>
    <property type="match status" value="1"/>
</dbReference>
<evidence type="ECO:0000259" key="2">
    <source>
        <dbReference type="SMART" id="SM00327"/>
    </source>
</evidence>
<dbReference type="EMBL" id="CP063362">
    <property type="protein sequence ID" value="QRG09823.1"/>
    <property type="molecule type" value="Genomic_DNA"/>
</dbReference>
<sequence length="328" mass="34635">MPVPRRRLPDPRTLGLAAAFVLAVAALLAPRLPTRGTAWHLLAIVDVTGSMNVRDYSRDGRPVSRLDTVKRTLRDMASRLPCGSRLGLGIFTERRSFLLFEPVEVCADFAPLDGAIAALDWRMAWEGDSYVASGLYSAIALAAPLGAELLFFTDGQEAPPLPASGAPRFDGEAGAVRGLLVGVGGTTPAPIPKFDRDGRETGFYAMTDVPQENRHGLPPAGSEVREGWHPRNAPWGANEPSGEEHLSAVRTSHLEALAAATGLTYVPLADAAALAAGVESAARPHPVPGVMDSAPVPAGLALLVLCGLFTSQALAARRFRSTEKRTAP</sequence>
<dbReference type="Gene3D" id="3.40.50.410">
    <property type="entry name" value="von Willebrand factor, type A domain"/>
    <property type="match status" value="1"/>
</dbReference>
<proteinExistence type="predicted"/>
<reference evidence="3 4" key="1">
    <citation type="submission" date="2020-10" db="EMBL/GenBank/DDBJ databases">
        <title>Degradation of 1,4-Dioxane by Xanthobacter sp. YN2, via a Novel Group-2 Soluble Di-Iron Monooxygenase.</title>
        <authorList>
            <person name="Ma F."/>
            <person name="Wang Y."/>
            <person name="Yang J."/>
            <person name="Guo H."/>
            <person name="Su D."/>
            <person name="Yu L."/>
        </authorList>
    </citation>
    <scope>NUCLEOTIDE SEQUENCE [LARGE SCALE GENOMIC DNA]</scope>
    <source>
        <strain evidence="3 4">YN2</strain>
    </source>
</reference>
<dbReference type="SUPFAM" id="SSF53300">
    <property type="entry name" value="vWA-like"/>
    <property type="match status" value="1"/>
</dbReference>
<dbReference type="RefSeq" id="WP_203196739.1">
    <property type="nucleotide sequence ID" value="NZ_CP063362.1"/>
</dbReference>
<accession>A0A974PU36</accession>
<name>A0A974PU36_9HYPH</name>
<keyword evidence="1" id="KW-1133">Transmembrane helix</keyword>
<organism evidence="3 4">
    <name type="scientific">Xanthobacter dioxanivorans</name>
    <dbReference type="NCBI Taxonomy" id="2528964"/>
    <lineage>
        <taxon>Bacteria</taxon>
        <taxon>Pseudomonadati</taxon>
        <taxon>Pseudomonadota</taxon>
        <taxon>Alphaproteobacteria</taxon>
        <taxon>Hyphomicrobiales</taxon>
        <taxon>Xanthobacteraceae</taxon>
        <taxon>Xanthobacter</taxon>
    </lineage>
</organism>
<feature type="domain" description="VWFA" evidence="2">
    <location>
        <begin position="38"/>
        <end position="224"/>
    </location>
</feature>
<keyword evidence="4" id="KW-1185">Reference proteome</keyword>